<dbReference type="Gene3D" id="6.10.250.430">
    <property type="match status" value="1"/>
</dbReference>
<dbReference type="AlphaFoldDB" id="A0A1Y1JFS3"/>
<comment type="similarity">
    <text evidence="2">Belongs to the apicomplexan parasites AMA1 family.</text>
</comment>
<keyword evidence="10" id="KW-1185">Reference proteome</keyword>
<comment type="caution">
    <text evidence="9">The sequence shown here is derived from an EMBL/GenBank/DDBJ whole genome shotgun (WGS) entry which is preliminary data.</text>
</comment>
<keyword evidence="4" id="KW-0732">Signal</keyword>
<keyword evidence="3 8" id="KW-0812">Transmembrane</keyword>
<dbReference type="InterPro" id="IPR003298">
    <property type="entry name" value="Apmem_Ag1"/>
</dbReference>
<evidence type="ECO:0000256" key="7">
    <source>
        <dbReference type="ARBA" id="ARBA00023180"/>
    </source>
</evidence>
<evidence type="ECO:0000256" key="6">
    <source>
        <dbReference type="ARBA" id="ARBA00023136"/>
    </source>
</evidence>
<organism evidence="9 10">
    <name type="scientific">Plasmodium gonderi</name>
    <dbReference type="NCBI Taxonomy" id="77519"/>
    <lineage>
        <taxon>Eukaryota</taxon>
        <taxon>Sar</taxon>
        <taxon>Alveolata</taxon>
        <taxon>Apicomplexa</taxon>
        <taxon>Aconoidasida</taxon>
        <taxon>Haemosporida</taxon>
        <taxon>Plasmodiidae</taxon>
        <taxon>Plasmodium</taxon>
        <taxon>Plasmodium (Plasmodium)</taxon>
    </lineage>
</organism>
<keyword evidence="6 8" id="KW-0472">Membrane</keyword>
<feature type="transmembrane region" description="Helical" evidence="8">
    <location>
        <begin position="486"/>
        <end position="507"/>
    </location>
</feature>
<reference evidence="10" key="1">
    <citation type="submission" date="2017-04" db="EMBL/GenBank/DDBJ databases">
        <title>Plasmodium gonderi genome.</title>
        <authorList>
            <person name="Arisue N."/>
            <person name="Honma H."/>
            <person name="Kawai S."/>
            <person name="Tougan T."/>
            <person name="Tanabe K."/>
            <person name="Horii T."/>
        </authorList>
    </citation>
    <scope>NUCLEOTIDE SEQUENCE [LARGE SCALE GENOMIC DNA]</scope>
    <source>
        <strain evidence="10">ATCC 30045</strain>
    </source>
</reference>
<dbReference type="OrthoDB" id="345315at2759"/>
<dbReference type="Pfam" id="PF02430">
    <property type="entry name" value="AMA-1"/>
    <property type="match status" value="1"/>
</dbReference>
<dbReference type="SMART" id="SM00815">
    <property type="entry name" value="AMA-1"/>
    <property type="match status" value="1"/>
</dbReference>
<keyword evidence="5 8" id="KW-1133">Transmembrane helix</keyword>
<evidence type="ECO:0000256" key="5">
    <source>
        <dbReference type="ARBA" id="ARBA00022989"/>
    </source>
</evidence>
<dbReference type="OMA" id="KDEMLDP"/>
<comment type="subcellular location">
    <subcellularLocation>
        <location evidence="1">Membrane</location>
        <topology evidence="1">Single-pass type I membrane protein</topology>
    </subcellularLocation>
</comment>
<dbReference type="Gene3D" id="3.50.4.10">
    <property type="entry name" value="Hepatocyte Growth Factor"/>
    <property type="match status" value="2"/>
</dbReference>
<dbReference type="GeneID" id="39747818"/>
<name>A0A1Y1JFS3_PLAGO</name>
<dbReference type="SUPFAM" id="SSF82910">
    <property type="entry name" value="Apical membrane antigen 1"/>
    <property type="match status" value="1"/>
</dbReference>
<dbReference type="EMBL" id="BDQF01000010">
    <property type="protein sequence ID" value="GAW81100.1"/>
    <property type="molecule type" value="Genomic_DNA"/>
</dbReference>
<gene>
    <name evidence="9" type="ORF">PGO_093000</name>
</gene>
<accession>A0A1Y1JFS3</accession>
<evidence type="ECO:0000313" key="9">
    <source>
        <dbReference type="EMBL" id="GAW81100.1"/>
    </source>
</evidence>
<evidence type="ECO:0000256" key="8">
    <source>
        <dbReference type="SAM" id="Phobius"/>
    </source>
</evidence>
<dbReference type="Proteomes" id="UP000195521">
    <property type="component" value="Unassembled WGS sequence"/>
</dbReference>
<dbReference type="Gene3D" id="4.10.1010.10">
    <property type="entry name" value="Apical membrane antigen 1"/>
    <property type="match status" value="1"/>
</dbReference>
<sequence length="562" mass="64131">MKKIYYILFLSAQYFVHISKCGRNLKPSRLSHSGNNVMLEKGPIIERSTRMTNPWKNFMDKYDIQKIHSSGIRVDLGEDVEVVNSKYRIPAGKCPVFGKGIVIENSNVSFLTPVATGQQKLKEGGFAFPKADDHISPITIDNLRERYKDNAELMKLDDISLCKTHASSFVMAQDQNTSYRHPAVYDEKGKICYMLYISAQENAGPRYCSKDAANKDSMFCFKPDKIETFENLVYLSKNVRNDWGSKCPRKNLGNAKFGLWVDGNCEDIPYVKEVEANDLSECNRIVFGTSASDQPAQYEEELTDYQKIEQGFRQNDSNMIKSAFLPIGAFNSDNFKSKGRGYNWGNFDIVNKKCYIFSAKPTCLINDKNFIATTALSHPKEVDNEFPCSIYKDEIEREVRQQARNMQLYSADGETLIVPRIFISNDKDSIKCPCEPEHISNSTCNFYVCNCVEKRAEIKENNEVVIKDEFKEDYEQEGAKTNKQKLIIIIGVASGVGVLALVSLFLFRKKAQNDKYDKMDQGENYGKAKSRKEEMLDPEASFWGEDKRASHTTPVLMEKPYY</sequence>
<keyword evidence="7" id="KW-0325">Glycoprotein</keyword>
<dbReference type="RefSeq" id="XP_028543689.1">
    <property type="nucleotide sequence ID" value="XM_028687888.1"/>
</dbReference>
<dbReference type="GO" id="GO:0016020">
    <property type="term" value="C:membrane"/>
    <property type="evidence" value="ECO:0007669"/>
    <property type="project" value="UniProtKB-SubCell"/>
</dbReference>
<dbReference type="PRINTS" id="PR01361">
    <property type="entry name" value="MEROZOITESA"/>
</dbReference>
<evidence type="ECO:0000256" key="2">
    <source>
        <dbReference type="ARBA" id="ARBA00007098"/>
    </source>
</evidence>
<dbReference type="InterPro" id="IPR024056">
    <property type="entry name" value="Apmem_Ag1_dom_sf"/>
</dbReference>
<evidence type="ECO:0000313" key="10">
    <source>
        <dbReference type="Proteomes" id="UP000195521"/>
    </source>
</evidence>
<proteinExistence type="inferred from homology"/>
<protein>
    <submittedName>
        <fullName evidence="9">Apical membrane antigen 1</fullName>
    </submittedName>
</protein>
<evidence type="ECO:0000256" key="3">
    <source>
        <dbReference type="ARBA" id="ARBA00022692"/>
    </source>
</evidence>
<evidence type="ECO:0000256" key="4">
    <source>
        <dbReference type="ARBA" id="ARBA00022729"/>
    </source>
</evidence>
<evidence type="ECO:0000256" key="1">
    <source>
        <dbReference type="ARBA" id="ARBA00004479"/>
    </source>
</evidence>